<dbReference type="SMART" id="SM00342">
    <property type="entry name" value="HTH_ARAC"/>
    <property type="match status" value="1"/>
</dbReference>
<dbReference type="PANTHER" id="PTHR43280:SF28">
    <property type="entry name" value="HTH-TYPE TRANSCRIPTIONAL ACTIVATOR RHAS"/>
    <property type="match status" value="1"/>
</dbReference>
<dbReference type="GO" id="GO:0003700">
    <property type="term" value="F:DNA-binding transcription factor activity"/>
    <property type="evidence" value="ECO:0007669"/>
    <property type="project" value="InterPro"/>
</dbReference>
<dbReference type="Proteomes" id="UP000236311">
    <property type="component" value="Unassembled WGS sequence"/>
</dbReference>
<name>A0A2K4ZBE9_9FIRM</name>
<dbReference type="GO" id="GO:0043565">
    <property type="term" value="F:sequence-specific DNA binding"/>
    <property type="evidence" value="ECO:0007669"/>
    <property type="project" value="InterPro"/>
</dbReference>
<protein>
    <submittedName>
        <fullName evidence="5">HTH-type transcriptional activator RhaS</fullName>
    </submittedName>
</protein>
<keyword evidence="1" id="KW-0805">Transcription regulation</keyword>
<evidence type="ECO:0000256" key="3">
    <source>
        <dbReference type="ARBA" id="ARBA00023163"/>
    </source>
</evidence>
<reference evidence="5 6" key="1">
    <citation type="submission" date="2018-01" db="EMBL/GenBank/DDBJ databases">
        <authorList>
            <person name="Gaut B.S."/>
            <person name="Morton B.R."/>
            <person name="Clegg M.T."/>
            <person name="Duvall M.R."/>
        </authorList>
    </citation>
    <scope>NUCLEOTIDE SEQUENCE [LARGE SCALE GENOMIC DNA]</scope>
    <source>
        <strain evidence="5">GP69</strain>
    </source>
</reference>
<proteinExistence type="predicted"/>
<evidence type="ECO:0000256" key="2">
    <source>
        <dbReference type="ARBA" id="ARBA00023125"/>
    </source>
</evidence>
<sequence length="291" mass="33603">MSNPIQEKIVHGEKLFPFAAYEFTPAFPPELFTAHWHSDYEIIYMQKGAVTFGINGISYPLSAHQALMVNPYQIHYSVSANTSDFSFTSIVFGNSLVFPSTESRIYTRYIHPSAREYIRFFPVLTQETASGMDSLKSIEKICLLDKSRPLCYEMEIQILLLSVFCNLLRANAYDMEIREDFHTLSYVQELLYLLRKNFAEDIKLEALAQNMNISYEHLCRSFKKVVGKSPKKFLNDLRFQHAVYLMKTSEHQAIAEIAESCGFSDMSYFAKCFRQKTGKTPSEYRNHMAGE</sequence>
<dbReference type="PROSITE" id="PS01124">
    <property type="entry name" value="HTH_ARAC_FAMILY_2"/>
    <property type="match status" value="1"/>
</dbReference>
<dbReference type="SUPFAM" id="SSF46689">
    <property type="entry name" value="Homeodomain-like"/>
    <property type="match status" value="2"/>
</dbReference>
<dbReference type="Gene3D" id="2.60.120.10">
    <property type="entry name" value="Jelly Rolls"/>
    <property type="match status" value="1"/>
</dbReference>
<dbReference type="SUPFAM" id="SSF51215">
    <property type="entry name" value="Regulatory protein AraC"/>
    <property type="match status" value="1"/>
</dbReference>
<evidence type="ECO:0000313" key="6">
    <source>
        <dbReference type="Proteomes" id="UP000236311"/>
    </source>
</evidence>
<evidence type="ECO:0000259" key="4">
    <source>
        <dbReference type="PROSITE" id="PS01124"/>
    </source>
</evidence>
<dbReference type="PRINTS" id="PR00032">
    <property type="entry name" value="HTHARAC"/>
</dbReference>
<dbReference type="Pfam" id="PF02311">
    <property type="entry name" value="AraC_binding"/>
    <property type="match status" value="1"/>
</dbReference>
<dbReference type="Pfam" id="PF12833">
    <property type="entry name" value="HTH_18"/>
    <property type="match status" value="1"/>
</dbReference>
<keyword evidence="2" id="KW-0238">DNA-binding</keyword>
<dbReference type="PANTHER" id="PTHR43280">
    <property type="entry name" value="ARAC-FAMILY TRANSCRIPTIONAL REGULATOR"/>
    <property type="match status" value="1"/>
</dbReference>
<keyword evidence="3" id="KW-0804">Transcription</keyword>
<dbReference type="InterPro" id="IPR037923">
    <property type="entry name" value="HTH-like"/>
</dbReference>
<feature type="domain" description="HTH araC/xylS-type" evidence="4">
    <location>
        <begin position="188"/>
        <end position="287"/>
    </location>
</feature>
<dbReference type="RefSeq" id="WP_276951286.1">
    <property type="nucleotide sequence ID" value="NZ_CANRXC010000048.1"/>
</dbReference>
<keyword evidence="6" id="KW-1185">Reference proteome</keyword>
<dbReference type="AlphaFoldDB" id="A0A2K4ZBE9"/>
<organism evidence="5 6">
    <name type="scientific">Acetatifactor muris</name>
    <dbReference type="NCBI Taxonomy" id="879566"/>
    <lineage>
        <taxon>Bacteria</taxon>
        <taxon>Bacillati</taxon>
        <taxon>Bacillota</taxon>
        <taxon>Clostridia</taxon>
        <taxon>Lachnospirales</taxon>
        <taxon>Lachnospiraceae</taxon>
        <taxon>Acetatifactor</taxon>
    </lineage>
</organism>
<dbReference type="InterPro" id="IPR018060">
    <property type="entry name" value="HTH_AraC"/>
</dbReference>
<accession>A0A2K4ZBE9</accession>
<dbReference type="InterPro" id="IPR009057">
    <property type="entry name" value="Homeodomain-like_sf"/>
</dbReference>
<dbReference type="InterPro" id="IPR020449">
    <property type="entry name" value="Tscrpt_reg_AraC-type_HTH"/>
</dbReference>
<dbReference type="Gene3D" id="1.10.10.60">
    <property type="entry name" value="Homeodomain-like"/>
    <property type="match status" value="2"/>
</dbReference>
<evidence type="ECO:0000313" key="5">
    <source>
        <dbReference type="EMBL" id="SOY27771.1"/>
    </source>
</evidence>
<evidence type="ECO:0000256" key="1">
    <source>
        <dbReference type="ARBA" id="ARBA00023015"/>
    </source>
</evidence>
<dbReference type="EMBL" id="OFSM01000002">
    <property type="protein sequence ID" value="SOY27771.1"/>
    <property type="molecule type" value="Genomic_DNA"/>
</dbReference>
<dbReference type="InterPro" id="IPR014710">
    <property type="entry name" value="RmlC-like_jellyroll"/>
</dbReference>
<gene>
    <name evidence="5" type="primary">rhaS_1</name>
    <name evidence="5" type="ORF">AMURIS_00476</name>
</gene>
<dbReference type="InterPro" id="IPR003313">
    <property type="entry name" value="AraC-bd"/>
</dbReference>